<dbReference type="GO" id="GO:0005737">
    <property type="term" value="C:cytoplasm"/>
    <property type="evidence" value="ECO:0007669"/>
    <property type="project" value="UniProtKB-SubCell"/>
</dbReference>
<comment type="subcellular location">
    <subcellularLocation>
        <location evidence="2">Cytoplasm</location>
    </subcellularLocation>
    <subcellularLocation>
        <location evidence="1">Nucleus</location>
    </subcellularLocation>
</comment>
<feature type="compositionally biased region" description="Basic residues" evidence="13">
    <location>
        <begin position="397"/>
        <end position="406"/>
    </location>
</feature>
<feature type="compositionally biased region" description="Polar residues" evidence="13">
    <location>
        <begin position="156"/>
        <end position="167"/>
    </location>
</feature>
<evidence type="ECO:0000256" key="8">
    <source>
        <dbReference type="ARBA" id="ARBA00022845"/>
    </source>
</evidence>
<evidence type="ECO:0000259" key="14">
    <source>
        <dbReference type="SMART" id="SM01044"/>
    </source>
</evidence>
<gene>
    <name evidence="15" type="ORF">LTR78_001303</name>
</gene>
<dbReference type="EMBL" id="JAUTXT010000003">
    <property type="protein sequence ID" value="KAK3678850.1"/>
    <property type="molecule type" value="Genomic_DNA"/>
</dbReference>
<feature type="compositionally biased region" description="Low complexity" evidence="13">
    <location>
        <begin position="798"/>
        <end position="825"/>
    </location>
</feature>
<evidence type="ECO:0000256" key="11">
    <source>
        <dbReference type="ARBA" id="ARBA00023187"/>
    </source>
</evidence>
<feature type="compositionally biased region" description="Gly residues" evidence="13">
    <location>
        <begin position="213"/>
        <end position="223"/>
    </location>
</feature>
<evidence type="ECO:0000256" key="6">
    <source>
        <dbReference type="ARBA" id="ARBA00022664"/>
    </source>
</evidence>
<feature type="region of interest" description="Disordered" evidence="13">
    <location>
        <begin position="889"/>
        <end position="909"/>
    </location>
</feature>
<feature type="region of interest" description="Disordered" evidence="13">
    <location>
        <begin position="796"/>
        <end position="846"/>
    </location>
</feature>
<feature type="region of interest" description="Disordered" evidence="13">
    <location>
        <begin position="585"/>
        <end position="699"/>
    </location>
</feature>
<organism evidence="15 16">
    <name type="scientific">Recurvomyces mirabilis</name>
    <dbReference type="NCBI Taxonomy" id="574656"/>
    <lineage>
        <taxon>Eukaryota</taxon>
        <taxon>Fungi</taxon>
        <taxon>Dikarya</taxon>
        <taxon>Ascomycota</taxon>
        <taxon>Pezizomycotina</taxon>
        <taxon>Dothideomycetes</taxon>
        <taxon>Dothideomycetidae</taxon>
        <taxon>Mycosphaerellales</taxon>
        <taxon>Teratosphaeriaceae</taxon>
        <taxon>Recurvomyces</taxon>
    </lineage>
</organism>
<evidence type="ECO:0000256" key="4">
    <source>
        <dbReference type="ARBA" id="ARBA00022448"/>
    </source>
</evidence>
<keyword evidence="9" id="KW-0694">RNA-binding</keyword>
<feature type="region of interest" description="Disordered" evidence="13">
    <location>
        <begin position="391"/>
        <end position="420"/>
    </location>
</feature>
<evidence type="ECO:0000313" key="15">
    <source>
        <dbReference type="EMBL" id="KAK3678850.1"/>
    </source>
</evidence>
<protein>
    <recommendedName>
        <fullName evidence="14">Btz domain-containing protein</fullName>
    </recommendedName>
</protein>
<keyword evidence="16" id="KW-1185">Reference proteome</keyword>
<feature type="compositionally biased region" description="Low complexity" evidence="13">
    <location>
        <begin position="682"/>
        <end position="699"/>
    </location>
</feature>
<evidence type="ECO:0000256" key="10">
    <source>
        <dbReference type="ARBA" id="ARBA00023161"/>
    </source>
</evidence>
<evidence type="ECO:0000256" key="2">
    <source>
        <dbReference type="ARBA" id="ARBA00004496"/>
    </source>
</evidence>
<feature type="compositionally biased region" description="Polar residues" evidence="13">
    <location>
        <begin position="266"/>
        <end position="284"/>
    </location>
</feature>
<feature type="region of interest" description="Disordered" evidence="13">
    <location>
        <begin position="142"/>
        <end position="249"/>
    </location>
</feature>
<feature type="compositionally biased region" description="Low complexity" evidence="13">
    <location>
        <begin position="760"/>
        <end position="778"/>
    </location>
</feature>
<feature type="compositionally biased region" description="Polar residues" evidence="13">
    <location>
        <begin position="455"/>
        <end position="468"/>
    </location>
</feature>
<keyword evidence="7" id="KW-0509">mRNA transport</keyword>
<evidence type="ECO:0000256" key="12">
    <source>
        <dbReference type="ARBA" id="ARBA00023242"/>
    </source>
</evidence>
<keyword evidence="6" id="KW-0507">mRNA processing</keyword>
<evidence type="ECO:0000256" key="9">
    <source>
        <dbReference type="ARBA" id="ARBA00022884"/>
    </source>
</evidence>
<feature type="region of interest" description="Disordered" evidence="13">
    <location>
        <begin position="1"/>
        <end position="116"/>
    </location>
</feature>
<feature type="domain" description="Btz" evidence="14">
    <location>
        <begin position="153"/>
        <end position="274"/>
    </location>
</feature>
<dbReference type="Pfam" id="PF09405">
    <property type="entry name" value="Btz"/>
    <property type="match status" value="1"/>
</dbReference>
<dbReference type="Proteomes" id="UP001274830">
    <property type="component" value="Unassembled WGS sequence"/>
</dbReference>
<feature type="compositionally biased region" description="Basic and acidic residues" evidence="13">
    <location>
        <begin position="169"/>
        <end position="183"/>
    </location>
</feature>
<feature type="compositionally biased region" description="Low complexity" evidence="13">
    <location>
        <begin position="599"/>
        <end position="646"/>
    </location>
</feature>
<sequence>MAAGRPHRSLVGRRRRVDEEGEEDDGPIIVNDSQSEGSVLSEVDEDDTTSLSGSPVPAEPTGADAGEDRAESSITNGAKAGKKTKRKKKARKEREKEQSVEEETVEPSTSEFKPMADTEAMMNGLRIEEGAKDQEVVDFETMERQETPSAVPTKPRGQNGSAETAVQRQRREHEEYRKKRDADPAFVPNRGNFFMHDTRGQQNGQPPNMMRGGFMGRGRGRGGMPIPTPTSGPFSPANSAPPTERPAEQAWKHDLHETINEEAIPTATNGNGNDAKLQQEQSESARLFPKPTAPPLQQQHQQPRTLNFSTTTLVGRVQIRVLLPGPHQHKPITFSEVPWKHYLRLPNHRPPLRRDKPVRVSLPDRPPHYIFPSSDRSFIFIPRQQRQGQFGISQNPHHQHQHHRGSYQRASVAGGGGQGYSSRRTSVYGGSFYASSVAASRRSSIAGINRGDAFSPTSFASGMPSSNRPMVRLPHPGYQQGGHYSGTITPSNQMGMGMGMGMAMSLSGLHTPTNGGDGSGYPAHMQMHTYPLPQQPAFQGTPTSTMHQPRPQKAISVSGIESPALLTQVPSNEVLAVPQQQQPFEGQLPVGFGQGQGQGQQTPMWQGQGQLQQQPYFEPRGQFGYSGMQQQQQAPSYGQQQQQQAGTPLSGIPEQAIHAPSFLPPPPQQQQQQMGYHQSQGFYPQFPPQQQQFFYPPQMGGEGYGNMGMGMGMGGGMGYVPPHQAMQMQQVNGMSSNGEQGGYQQMSGQGYEQHVPPSAPTDGQTDQQQQSSAPASGSNMLAREQNGMVFYVPRSDVPDQQQQQQTHQQPNSPQPPQQNGSSSNSAHVTPLAPSSDQSAGAQRDYQPAESFVPAYALPGLAPMSDPGMDMMAGMQGQGQNWYYGQAPMQMHDQGQQQGQQQQRGQGMYY</sequence>
<feature type="compositionally biased region" description="Basic residues" evidence="13">
    <location>
        <begin position="80"/>
        <end position="91"/>
    </location>
</feature>
<keyword evidence="4" id="KW-0813">Transport</keyword>
<reference evidence="15" key="1">
    <citation type="submission" date="2023-07" db="EMBL/GenBank/DDBJ databases">
        <title>Black Yeasts Isolated from many extreme environments.</title>
        <authorList>
            <person name="Coleine C."/>
            <person name="Stajich J.E."/>
            <person name="Selbmann L."/>
        </authorList>
    </citation>
    <scope>NUCLEOTIDE SEQUENCE</scope>
    <source>
        <strain evidence="15">CCFEE 5485</strain>
    </source>
</reference>
<feature type="compositionally biased region" description="Low complexity" evidence="13">
    <location>
        <begin position="893"/>
        <end position="909"/>
    </location>
</feature>
<name>A0AAE0WVW1_9PEZI</name>
<dbReference type="GO" id="GO:0035145">
    <property type="term" value="C:exon-exon junction complex"/>
    <property type="evidence" value="ECO:0007669"/>
    <property type="project" value="InterPro"/>
</dbReference>
<keyword evidence="5" id="KW-0963">Cytoplasm</keyword>
<feature type="compositionally biased region" description="Polar residues" evidence="13">
    <location>
        <begin position="229"/>
        <end position="241"/>
    </location>
</feature>
<evidence type="ECO:0000256" key="3">
    <source>
        <dbReference type="ARBA" id="ARBA00009548"/>
    </source>
</evidence>
<evidence type="ECO:0000256" key="7">
    <source>
        <dbReference type="ARBA" id="ARBA00022816"/>
    </source>
</evidence>
<comment type="caution">
    <text evidence="15">The sequence shown here is derived from an EMBL/GenBank/DDBJ whole genome shotgun (WGS) entry which is preliminary data.</text>
</comment>
<evidence type="ECO:0000256" key="5">
    <source>
        <dbReference type="ARBA" id="ARBA00022490"/>
    </source>
</evidence>
<proteinExistence type="inferred from homology"/>
<evidence type="ECO:0000256" key="13">
    <source>
        <dbReference type="SAM" id="MobiDB-lite"/>
    </source>
</evidence>
<comment type="similarity">
    <text evidence="3">Belongs to the CASC3 family.</text>
</comment>
<keyword evidence="11" id="KW-0508">mRNA splicing</keyword>
<feature type="compositionally biased region" description="Basic residues" evidence="13">
    <location>
        <begin position="1"/>
        <end position="15"/>
    </location>
</feature>
<dbReference type="InterPro" id="IPR018545">
    <property type="entry name" value="Btz_dom"/>
</dbReference>
<keyword evidence="10" id="KW-0866">Nonsense-mediated mRNA decay</keyword>
<keyword evidence="12" id="KW-0539">Nucleus</keyword>
<evidence type="ECO:0000313" key="16">
    <source>
        <dbReference type="Proteomes" id="UP001274830"/>
    </source>
</evidence>
<dbReference type="GO" id="GO:0006417">
    <property type="term" value="P:regulation of translation"/>
    <property type="evidence" value="ECO:0007669"/>
    <property type="project" value="UniProtKB-KW"/>
</dbReference>
<dbReference type="SMART" id="SM01044">
    <property type="entry name" value="Btz"/>
    <property type="match status" value="1"/>
</dbReference>
<accession>A0AAE0WVW1</accession>
<keyword evidence="8" id="KW-0810">Translation regulation</keyword>
<feature type="region of interest" description="Disordered" evidence="13">
    <location>
        <begin position="449"/>
        <end position="468"/>
    </location>
</feature>
<feature type="region of interest" description="Disordered" evidence="13">
    <location>
        <begin position="733"/>
        <end position="778"/>
    </location>
</feature>
<feature type="compositionally biased region" description="Low complexity" evidence="13">
    <location>
        <begin position="742"/>
        <end position="753"/>
    </location>
</feature>
<evidence type="ECO:0000256" key="1">
    <source>
        <dbReference type="ARBA" id="ARBA00004123"/>
    </source>
</evidence>
<dbReference type="GO" id="GO:0006397">
    <property type="term" value="P:mRNA processing"/>
    <property type="evidence" value="ECO:0007669"/>
    <property type="project" value="UniProtKB-KW"/>
</dbReference>
<feature type="region of interest" description="Disordered" evidence="13">
    <location>
        <begin position="264"/>
        <end position="302"/>
    </location>
</feature>
<dbReference type="GO" id="GO:0008380">
    <property type="term" value="P:RNA splicing"/>
    <property type="evidence" value="ECO:0007669"/>
    <property type="project" value="UniProtKB-KW"/>
</dbReference>
<dbReference type="AlphaFoldDB" id="A0AAE0WVW1"/>
<dbReference type="GO" id="GO:0000184">
    <property type="term" value="P:nuclear-transcribed mRNA catabolic process, nonsense-mediated decay"/>
    <property type="evidence" value="ECO:0007669"/>
    <property type="project" value="UniProtKB-KW"/>
</dbReference>
<dbReference type="GO" id="GO:0003729">
    <property type="term" value="F:mRNA binding"/>
    <property type="evidence" value="ECO:0007669"/>
    <property type="project" value="InterPro"/>
</dbReference>
<dbReference type="GO" id="GO:0051028">
    <property type="term" value="P:mRNA transport"/>
    <property type="evidence" value="ECO:0007669"/>
    <property type="project" value="UniProtKB-KW"/>
</dbReference>